<accession>A0A6C0C0R8</accession>
<proteinExistence type="predicted"/>
<dbReference type="EMBL" id="MN739313">
    <property type="protein sequence ID" value="QHS98265.1"/>
    <property type="molecule type" value="Genomic_DNA"/>
</dbReference>
<sequence length="76" mass="8942">MRQIILKNKLNVSISLFIIIFTLIHYIKPSVMYDHDGSFREFGVGYKHKTVIPAWLVAMVLGIFCYMAVLYYLAYY</sequence>
<dbReference type="AlphaFoldDB" id="A0A6C0C0R8"/>
<keyword evidence="1" id="KW-0812">Transmembrane</keyword>
<protein>
    <submittedName>
        <fullName evidence="2">Uncharacterized protein</fullName>
    </submittedName>
</protein>
<keyword evidence="1" id="KW-1133">Transmembrane helix</keyword>
<evidence type="ECO:0000256" key="1">
    <source>
        <dbReference type="SAM" id="Phobius"/>
    </source>
</evidence>
<name>A0A6C0C0R8_9ZZZZ</name>
<feature type="transmembrane region" description="Helical" evidence="1">
    <location>
        <begin position="52"/>
        <end position="74"/>
    </location>
</feature>
<reference evidence="2" key="1">
    <citation type="journal article" date="2020" name="Nature">
        <title>Giant virus diversity and host interactions through global metagenomics.</title>
        <authorList>
            <person name="Schulz F."/>
            <person name="Roux S."/>
            <person name="Paez-Espino D."/>
            <person name="Jungbluth S."/>
            <person name="Walsh D.A."/>
            <person name="Denef V.J."/>
            <person name="McMahon K.D."/>
            <person name="Konstantinidis K.T."/>
            <person name="Eloe-Fadrosh E.A."/>
            <person name="Kyrpides N.C."/>
            <person name="Woyke T."/>
        </authorList>
    </citation>
    <scope>NUCLEOTIDE SEQUENCE</scope>
    <source>
        <strain evidence="2">GVMAG-M-3300020182-84</strain>
    </source>
</reference>
<evidence type="ECO:0000313" key="2">
    <source>
        <dbReference type="EMBL" id="QHS98265.1"/>
    </source>
</evidence>
<feature type="transmembrane region" description="Helical" evidence="1">
    <location>
        <begin position="12"/>
        <end position="32"/>
    </location>
</feature>
<keyword evidence="1" id="KW-0472">Membrane</keyword>
<organism evidence="2">
    <name type="scientific">viral metagenome</name>
    <dbReference type="NCBI Taxonomy" id="1070528"/>
    <lineage>
        <taxon>unclassified sequences</taxon>
        <taxon>metagenomes</taxon>
        <taxon>organismal metagenomes</taxon>
    </lineage>
</organism>